<dbReference type="GO" id="GO:0006508">
    <property type="term" value="P:proteolysis"/>
    <property type="evidence" value="ECO:0007669"/>
    <property type="project" value="UniProtKB-KW"/>
</dbReference>
<keyword evidence="6" id="KW-0238">DNA-binding</keyword>
<dbReference type="InterPro" id="IPR003738">
    <property type="entry name" value="SRAP"/>
</dbReference>
<gene>
    <name evidence="8" type="ORF">MNBD_ALPHA08-1484</name>
</gene>
<accession>A0A3B0SG85</accession>
<dbReference type="AlphaFoldDB" id="A0A3B0SG85"/>
<dbReference type="GO" id="GO:0003697">
    <property type="term" value="F:single-stranded DNA binding"/>
    <property type="evidence" value="ECO:0007669"/>
    <property type="project" value="InterPro"/>
</dbReference>
<name>A0A3B0SG85_9ZZZZ</name>
<evidence type="ECO:0000256" key="2">
    <source>
        <dbReference type="ARBA" id="ARBA00022670"/>
    </source>
</evidence>
<dbReference type="SUPFAM" id="SSF143081">
    <property type="entry name" value="BB1717-like"/>
    <property type="match status" value="1"/>
</dbReference>
<dbReference type="PANTHER" id="PTHR13604">
    <property type="entry name" value="DC12-RELATED"/>
    <property type="match status" value="1"/>
</dbReference>
<protein>
    <recommendedName>
        <fullName evidence="9">Abasic site processing protein</fullName>
    </recommendedName>
</protein>
<evidence type="ECO:0000256" key="3">
    <source>
        <dbReference type="ARBA" id="ARBA00022763"/>
    </source>
</evidence>
<keyword evidence="4" id="KW-0378">Hydrolase</keyword>
<reference evidence="8" key="1">
    <citation type="submission" date="2018-06" db="EMBL/GenBank/DDBJ databases">
        <authorList>
            <person name="Zhirakovskaya E."/>
        </authorList>
    </citation>
    <scope>NUCLEOTIDE SEQUENCE</scope>
</reference>
<evidence type="ECO:0000313" key="8">
    <source>
        <dbReference type="EMBL" id="VAV93955.1"/>
    </source>
</evidence>
<evidence type="ECO:0000256" key="1">
    <source>
        <dbReference type="ARBA" id="ARBA00008136"/>
    </source>
</evidence>
<evidence type="ECO:0000256" key="4">
    <source>
        <dbReference type="ARBA" id="ARBA00022801"/>
    </source>
</evidence>
<dbReference type="GO" id="GO:0016829">
    <property type="term" value="F:lyase activity"/>
    <property type="evidence" value="ECO:0007669"/>
    <property type="project" value="UniProtKB-KW"/>
</dbReference>
<evidence type="ECO:0000256" key="7">
    <source>
        <dbReference type="ARBA" id="ARBA00023239"/>
    </source>
</evidence>
<keyword evidence="5" id="KW-0190">Covalent protein-DNA linkage</keyword>
<keyword evidence="2" id="KW-0645">Protease</keyword>
<keyword evidence="3" id="KW-0227">DNA damage</keyword>
<dbReference type="GO" id="GO:0008233">
    <property type="term" value="F:peptidase activity"/>
    <property type="evidence" value="ECO:0007669"/>
    <property type="project" value="UniProtKB-KW"/>
</dbReference>
<dbReference type="Pfam" id="PF02586">
    <property type="entry name" value="SRAP"/>
    <property type="match status" value="1"/>
</dbReference>
<keyword evidence="7" id="KW-0456">Lyase</keyword>
<dbReference type="EMBL" id="UOEC01000114">
    <property type="protein sequence ID" value="VAV93955.1"/>
    <property type="molecule type" value="Genomic_DNA"/>
</dbReference>
<dbReference type="Gene3D" id="3.90.1680.10">
    <property type="entry name" value="SOS response associated peptidase-like"/>
    <property type="match status" value="1"/>
</dbReference>
<dbReference type="PANTHER" id="PTHR13604:SF0">
    <property type="entry name" value="ABASIC SITE PROCESSING PROTEIN HMCES"/>
    <property type="match status" value="1"/>
</dbReference>
<dbReference type="InterPro" id="IPR036590">
    <property type="entry name" value="SRAP-like"/>
</dbReference>
<evidence type="ECO:0000256" key="6">
    <source>
        <dbReference type="ARBA" id="ARBA00023125"/>
    </source>
</evidence>
<organism evidence="8">
    <name type="scientific">hydrothermal vent metagenome</name>
    <dbReference type="NCBI Taxonomy" id="652676"/>
    <lineage>
        <taxon>unclassified sequences</taxon>
        <taxon>metagenomes</taxon>
        <taxon>ecological metagenomes</taxon>
    </lineage>
</organism>
<comment type="similarity">
    <text evidence="1">Belongs to the SOS response-associated peptidase family.</text>
</comment>
<proteinExistence type="inferred from homology"/>
<dbReference type="GO" id="GO:0106300">
    <property type="term" value="P:protein-DNA covalent cross-linking repair"/>
    <property type="evidence" value="ECO:0007669"/>
    <property type="project" value="InterPro"/>
</dbReference>
<sequence length="220" mass="24899">MCGLYSNRKMAAEVRSIFDYPEQPPFAPRDFIVPGGPMEIIKGEHGDPHFALVRWGLVPGWSKEIRSGRPLINARAETILEKPSFSGAMKHRRCLIPADGYFEWQGDTPGKKQPYRFTRPDQGIFAFAGIWEHWMTSEGSELESAAIITTAANDAVAPIHHRMPVIIEPENFTSWLDSEKVLARQASRLLVSAPDDYFVFEKTTIDRRPKPKADDQLSLF</sequence>
<evidence type="ECO:0000256" key="5">
    <source>
        <dbReference type="ARBA" id="ARBA00023124"/>
    </source>
</evidence>
<evidence type="ECO:0008006" key="9">
    <source>
        <dbReference type="Google" id="ProtNLM"/>
    </source>
</evidence>